<proteinExistence type="inferred from homology"/>
<feature type="compositionally biased region" description="Low complexity" evidence="7">
    <location>
        <begin position="401"/>
        <end position="411"/>
    </location>
</feature>
<dbReference type="PANTHER" id="PTHR45725">
    <property type="entry name" value="FORMIN HOMOLOGY 2 FAMILY MEMBER"/>
    <property type="match status" value="1"/>
</dbReference>
<evidence type="ECO:0000256" key="4">
    <source>
        <dbReference type="ARBA" id="ARBA00023242"/>
    </source>
</evidence>
<dbReference type="InterPro" id="IPR051425">
    <property type="entry name" value="Formin_Homology"/>
</dbReference>
<protein>
    <submittedName>
        <fullName evidence="9">LisH domain-containing protein</fullName>
    </submittedName>
</protein>
<evidence type="ECO:0000256" key="5">
    <source>
        <dbReference type="ARBA" id="ARBA00025741"/>
    </source>
</evidence>
<reference evidence="9" key="2">
    <citation type="submission" date="2020-10" db="UniProtKB">
        <authorList>
            <consortium name="WormBaseParasite"/>
        </authorList>
    </citation>
    <scope>IDENTIFICATION</scope>
</reference>
<feature type="region of interest" description="Disordered" evidence="7">
    <location>
        <begin position="1"/>
        <end position="92"/>
    </location>
</feature>
<dbReference type="PANTHER" id="PTHR45725:SF18">
    <property type="entry name" value="ORC1-LIKE AAA ATPASE DOMAIN-CONTAINING PROTEIN"/>
    <property type="match status" value="1"/>
</dbReference>
<keyword evidence="6" id="KW-0175">Coiled coil</keyword>
<feature type="compositionally biased region" description="Low complexity" evidence="7">
    <location>
        <begin position="27"/>
        <end position="41"/>
    </location>
</feature>
<comment type="similarity">
    <text evidence="5">Belongs to the WD repeat EBI family.</text>
</comment>
<feature type="compositionally biased region" description="Low complexity" evidence="7">
    <location>
        <begin position="83"/>
        <end position="92"/>
    </location>
</feature>
<dbReference type="FunFam" id="1.20.960.30:FF:000001">
    <property type="entry name" value="F-box-like/WD repeat-containing protein TBL1XR1"/>
    <property type="match status" value="1"/>
</dbReference>
<keyword evidence="3" id="KW-0677">Repeat</keyword>
<feature type="compositionally biased region" description="Low complexity" evidence="7">
    <location>
        <begin position="52"/>
        <end position="73"/>
    </location>
</feature>
<dbReference type="GO" id="GO:0005634">
    <property type="term" value="C:nucleus"/>
    <property type="evidence" value="ECO:0007669"/>
    <property type="project" value="UniProtKB-SubCell"/>
</dbReference>
<dbReference type="InterPro" id="IPR006594">
    <property type="entry name" value="LisH"/>
</dbReference>
<dbReference type="Pfam" id="PF08513">
    <property type="entry name" value="LisH"/>
    <property type="match status" value="1"/>
</dbReference>
<dbReference type="Proteomes" id="UP000492821">
    <property type="component" value="Unassembled WGS sequence"/>
</dbReference>
<dbReference type="SMART" id="SM00667">
    <property type="entry name" value="LisH"/>
    <property type="match status" value="1"/>
</dbReference>
<evidence type="ECO:0000256" key="1">
    <source>
        <dbReference type="ARBA" id="ARBA00004123"/>
    </source>
</evidence>
<accession>A0A7E4VFR4</accession>
<dbReference type="Gene3D" id="1.20.960.30">
    <property type="match status" value="1"/>
</dbReference>
<feature type="compositionally biased region" description="Polar residues" evidence="7">
    <location>
        <begin position="11"/>
        <end position="26"/>
    </location>
</feature>
<feature type="region of interest" description="Disordered" evidence="7">
    <location>
        <begin position="576"/>
        <end position="599"/>
    </location>
</feature>
<evidence type="ECO:0000313" key="8">
    <source>
        <dbReference type="Proteomes" id="UP000492821"/>
    </source>
</evidence>
<keyword evidence="2" id="KW-0853">WD repeat</keyword>
<feature type="compositionally biased region" description="Low complexity" evidence="7">
    <location>
        <begin position="376"/>
        <end position="386"/>
    </location>
</feature>
<comment type="subcellular location">
    <subcellularLocation>
        <location evidence="1">Nucleus</location>
    </subcellularLocation>
</comment>
<evidence type="ECO:0000256" key="6">
    <source>
        <dbReference type="SAM" id="Coils"/>
    </source>
</evidence>
<evidence type="ECO:0000313" key="9">
    <source>
        <dbReference type="WBParaSite" id="Pan_g20569.t1"/>
    </source>
</evidence>
<evidence type="ECO:0000256" key="7">
    <source>
        <dbReference type="SAM" id="MobiDB-lite"/>
    </source>
</evidence>
<keyword evidence="4" id="KW-0539">Nucleus</keyword>
<reference evidence="8" key="1">
    <citation type="journal article" date="2013" name="Genetics">
        <title>The draft genome and transcriptome of Panagrellus redivivus are shaped by the harsh demands of a free-living lifestyle.</title>
        <authorList>
            <person name="Srinivasan J."/>
            <person name="Dillman A.R."/>
            <person name="Macchietto M.G."/>
            <person name="Heikkinen L."/>
            <person name="Lakso M."/>
            <person name="Fracchia K.M."/>
            <person name="Antoshechkin I."/>
            <person name="Mortazavi A."/>
            <person name="Wong G."/>
            <person name="Sternberg P.W."/>
        </authorList>
    </citation>
    <scope>NUCLEOTIDE SEQUENCE [LARGE SCALE GENOMIC DNA]</scope>
    <source>
        <strain evidence="8">MT8872</strain>
    </source>
</reference>
<dbReference type="PROSITE" id="PS50896">
    <property type="entry name" value="LISH"/>
    <property type="match status" value="1"/>
</dbReference>
<feature type="region of interest" description="Disordered" evidence="7">
    <location>
        <begin position="328"/>
        <end position="348"/>
    </location>
</feature>
<organism evidence="8 9">
    <name type="scientific">Panagrellus redivivus</name>
    <name type="common">Microworm</name>
    <dbReference type="NCBI Taxonomy" id="6233"/>
    <lineage>
        <taxon>Eukaryota</taxon>
        <taxon>Metazoa</taxon>
        <taxon>Ecdysozoa</taxon>
        <taxon>Nematoda</taxon>
        <taxon>Chromadorea</taxon>
        <taxon>Rhabditida</taxon>
        <taxon>Tylenchina</taxon>
        <taxon>Panagrolaimomorpha</taxon>
        <taxon>Panagrolaimoidea</taxon>
        <taxon>Panagrolaimidae</taxon>
        <taxon>Panagrellus</taxon>
    </lineage>
</organism>
<feature type="compositionally biased region" description="Low complexity" evidence="7">
    <location>
        <begin position="576"/>
        <end position="586"/>
    </location>
</feature>
<feature type="compositionally biased region" description="Polar residues" evidence="7">
    <location>
        <begin position="438"/>
        <end position="456"/>
    </location>
</feature>
<feature type="region of interest" description="Disordered" evidence="7">
    <location>
        <begin position="539"/>
        <end position="560"/>
    </location>
</feature>
<dbReference type="AlphaFoldDB" id="A0A7E4VFR4"/>
<keyword evidence="8" id="KW-1185">Reference proteome</keyword>
<feature type="compositionally biased region" description="Basic and acidic residues" evidence="7">
    <location>
        <begin position="129"/>
        <end position="143"/>
    </location>
</feature>
<sequence>MHPLIAVGDEPTNSASSQPSTITTDTSGPSQSSGSGPSSSSYGRDPNLPGPSTAVYASSSSSHVDPSQVASSSTAFATPVTPSTSRSSAKANKAAKSAAAAAKAATATTSDTPTSSRAASSSASGSELAKSKDDSNNADRSNDENMDSTPSKRPRVESVRPAVVALFNCDEINYLIYRYLMENGFAHTAYLFGNESNVMEAEIDANQVPRGALIKVLQKGMYFAEAELIALAKGETKEKFEQLSGTLSLIECAKAKPCMKQHDLTVDEADVSKRLQLMKARVSEHAKNLREVQKRQLAMIGKRRAPEIVNDPKTMTLIERNRQELRELRQREHEREKVTRAEDSEAKEEALLATSTMLTSNIETPIHTRPKPPPQVQQQRQQTPMQVSAPPPKKTSASVAPHTPQPSSSTSMPPPQSLMSVTPVAPPKPHDVHHLTAQARQSHQNSPARQTVPQNVQLQQQQQQQVQQQQQQQQHHQAQQQAAQQQQMQQQVAQQKQQQQQMQLLAAAAAGNPSQIHSQYLHLQNPIFYTQEALRRQQQQLREASATPAQQSQQPSASSAIGIAGHQSIQNMIGLTNSATPSNASTPAPPTFITNPQMFGGTPASMEALQALLNQQDGYQLFMQMQNKTKQPF</sequence>
<evidence type="ECO:0000256" key="2">
    <source>
        <dbReference type="ARBA" id="ARBA00022574"/>
    </source>
</evidence>
<feature type="region of interest" description="Disordered" evidence="7">
    <location>
        <begin position="104"/>
        <end position="157"/>
    </location>
</feature>
<name>A0A7E4VFR4_PANRE</name>
<evidence type="ECO:0000256" key="3">
    <source>
        <dbReference type="ARBA" id="ARBA00022737"/>
    </source>
</evidence>
<feature type="coiled-coil region" evidence="6">
    <location>
        <begin position="459"/>
        <end position="505"/>
    </location>
</feature>
<feature type="region of interest" description="Disordered" evidence="7">
    <location>
        <begin position="363"/>
        <end position="457"/>
    </location>
</feature>
<dbReference type="WBParaSite" id="Pan_g20569.t1">
    <property type="protein sequence ID" value="Pan_g20569.t1"/>
    <property type="gene ID" value="Pan_g20569"/>
</dbReference>
<feature type="compositionally biased region" description="Low complexity" evidence="7">
    <location>
        <begin position="104"/>
        <end position="128"/>
    </location>
</feature>